<dbReference type="InterPro" id="IPR003018">
    <property type="entry name" value="GAF"/>
</dbReference>
<evidence type="ECO:0000259" key="13">
    <source>
        <dbReference type="PROSITE" id="PS50109"/>
    </source>
</evidence>
<keyword evidence="4" id="KW-0597">Phosphoprotein</keyword>
<sequence>MTLIGVEDEARERRIADAVRRLQLLDTPNEQAFDDLVMLASKVMHTPFAAIAVVDRHRLWLKATVGLVFDELSRELSVCEYAITTGDTLVVADLTATPPFDTSEVVTGPPFLRAYVAVPVRGPDGTTVGTISVGDTEPRVFSGEQISLLEALGRQVEQLFALRITINERSADRDEALQREARYRSVLQSLASGVLVHDRDGVIDDVNPSAEAILDASRDQLIGMSGLSVVAIHEDGTPFGVEDRPVAITLKYGIEVRDVVMGFSTGTGARTWLLVNSAPLWDAAGRSSGAVVTFADVTDLLTLNNQLQESLGELAKAAQERAALLSAVSHDIRAPLAAIRMMTEILEDRADAITDNQRSELIRRVRAEARRTEGVLADLVSADRVGTGLEAPRRKRIDLEQLIYARAREFDGANHSIRVGELSGDLTMWADGAQLERIVDNLISNAVTHTPTGTKIVIEAREFDGRIELAVDDDGPGVPESMRVRVFSAYVRGERASDRPGTGLGLFLVQQFAEFHGGTARCLMSERGGARFVVTLPRRPGQSSDDDTT</sequence>
<evidence type="ECO:0000256" key="7">
    <source>
        <dbReference type="ARBA" id="ARBA00022741"/>
    </source>
</evidence>
<feature type="domain" description="PAS" evidence="14">
    <location>
        <begin position="179"/>
        <end position="227"/>
    </location>
</feature>
<dbReference type="Pfam" id="PF01590">
    <property type="entry name" value="GAF"/>
    <property type="match status" value="1"/>
</dbReference>
<keyword evidence="8" id="KW-0418">Kinase</keyword>
<evidence type="ECO:0000256" key="4">
    <source>
        <dbReference type="ARBA" id="ARBA00022553"/>
    </source>
</evidence>
<evidence type="ECO:0000256" key="6">
    <source>
        <dbReference type="ARBA" id="ARBA00022692"/>
    </source>
</evidence>
<evidence type="ECO:0000256" key="11">
    <source>
        <dbReference type="ARBA" id="ARBA00023012"/>
    </source>
</evidence>
<dbReference type="InterPro" id="IPR003594">
    <property type="entry name" value="HATPase_dom"/>
</dbReference>
<dbReference type="Gene3D" id="3.30.565.10">
    <property type="entry name" value="Histidine kinase-like ATPase, C-terminal domain"/>
    <property type="match status" value="1"/>
</dbReference>
<keyword evidence="7" id="KW-0547">Nucleotide-binding</keyword>
<evidence type="ECO:0000313" key="16">
    <source>
        <dbReference type="EMBL" id="CAB4564570.1"/>
    </source>
</evidence>
<dbReference type="EMBL" id="CAEZSR010000072">
    <property type="protein sequence ID" value="CAB4564570.1"/>
    <property type="molecule type" value="Genomic_DNA"/>
</dbReference>
<evidence type="ECO:0000256" key="9">
    <source>
        <dbReference type="ARBA" id="ARBA00022840"/>
    </source>
</evidence>
<dbReference type="EC" id="2.7.13.3" evidence="3"/>
<proteinExistence type="predicted"/>
<dbReference type="PROSITE" id="PS50109">
    <property type="entry name" value="HIS_KIN"/>
    <property type="match status" value="1"/>
</dbReference>
<dbReference type="SMART" id="SM00388">
    <property type="entry name" value="HisKA"/>
    <property type="match status" value="1"/>
</dbReference>
<keyword evidence="6" id="KW-0812">Transmembrane</keyword>
<dbReference type="PROSITE" id="PS50113">
    <property type="entry name" value="PAC"/>
    <property type="match status" value="1"/>
</dbReference>
<evidence type="ECO:0000256" key="12">
    <source>
        <dbReference type="ARBA" id="ARBA00023136"/>
    </source>
</evidence>
<evidence type="ECO:0000259" key="15">
    <source>
        <dbReference type="PROSITE" id="PS50113"/>
    </source>
</evidence>
<dbReference type="InterPro" id="IPR000014">
    <property type="entry name" value="PAS"/>
</dbReference>
<dbReference type="PRINTS" id="PR00344">
    <property type="entry name" value="BCTRLSENSOR"/>
</dbReference>
<dbReference type="InterPro" id="IPR000700">
    <property type="entry name" value="PAS-assoc_C"/>
</dbReference>
<accession>A0A6J6DKH8</accession>
<dbReference type="InterPro" id="IPR050351">
    <property type="entry name" value="BphY/WalK/GraS-like"/>
</dbReference>
<name>A0A6J6DKH8_9ZZZZ</name>
<dbReference type="InterPro" id="IPR036890">
    <property type="entry name" value="HATPase_C_sf"/>
</dbReference>
<dbReference type="SUPFAM" id="SSF55781">
    <property type="entry name" value="GAF domain-like"/>
    <property type="match status" value="1"/>
</dbReference>
<dbReference type="Gene3D" id="1.10.287.130">
    <property type="match status" value="1"/>
</dbReference>
<dbReference type="PROSITE" id="PS50112">
    <property type="entry name" value="PAS"/>
    <property type="match status" value="1"/>
</dbReference>
<dbReference type="InterPro" id="IPR036097">
    <property type="entry name" value="HisK_dim/P_sf"/>
</dbReference>
<dbReference type="InterPro" id="IPR004358">
    <property type="entry name" value="Sig_transdc_His_kin-like_C"/>
</dbReference>
<dbReference type="SMART" id="SM00091">
    <property type="entry name" value="PAS"/>
    <property type="match status" value="1"/>
</dbReference>
<organism evidence="16">
    <name type="scientific">freshwater metagenome</name>
    <dbReference type="NCBI Taxonomy" id="449393"/>
    <lineage>
        <taxon>unclassified sequences</taxon>
        <taxon>metagenomes</taxon>
        <taxon>ecological metagenomes</taxon>
    </lineage>
</organism>
<keyword evidence="11" id="KW-0902">Two-component regulatory system</keyword>
<dbReference type="InterPro" id="IPR035965">
    <property type="entry name" value="PAS-like_dom_sf"/>
</dbReference>
<evidence type="ECO:0000256" key="1">
    <source>
        <dbReference type="ARBA" id="ARBA00000085"/>
    </source>
</evidence>
<evidence type="ECO:0000259" key="14">
    <source>
        <dbReference type="PROSITE" id="PS50112"/>
    </source>
</evidence>
<dbReference type="InterPro" id="IPR013767">
    <property type="entry name" value="PAS_fold"/>
</dbReference>
<keyword evidence="9" id="KW-0067">ATP-binding</keyword>
<dbReference type="SUPFAM" id="SSF55874">
    <property type="entry name" value="ATPase domain of HSP90 chaperone/DNA topoisomerase II/histidine kinase"/>
    <property type="match status" value="1"/>
</dbReference>
<dbReference type="GO" id="GO:0006355">
    <property type="term" value="P:regulation of DNA-templated transcription"/>
    <property type="evidence" value="ECO:0007669"/>
    <property type="project" value="InterPro"/>
</dbReference>
<dbReference type="SMART" id="SM00387">
    <property type="entry name" value="HATPase_c"/>
    <property type="match status" value="1"/>
</dbReference>
<dbReference type="Gene3D" id="3.30.450.20">
    <property type="entry name" value="PAS domain"/>
    <property type="match status" value="1"/>
</dbReference>
<feature type="domain" description="PAC" evidence="15">
    <location>
        <begin position="257"/>
        <end position="309"/>
    </location>
</feature>
<keyword evidence="10" id="KW-1133">Transmembrane helix</keyword>
<dbReference type="GO" id="GO:0005524">
    <property type="term" value="F:ATP binding"/>
    <property type="evidence" value="ECO:0007669"/>
    <property type="project" value="UniProtKB-KW"/>
</dbReference>
<dbReference type="GO" id="GO:0000156">
    <property type="term" value="F:phosphorelay response regulator activity"/>
    <property type="evidence" value="ECO:0007669"/>
    <property type="project" value="TreeGrafter"/>
</dbReference>
<dbReference type="AlphaFoldDB" id="A0A6J6DKH8"/>
<dbReference type="CDD" id="cd00130">
    <property type="entry name" value="PAS"/>
    <property type="match status" value="1"/>
</dbReference>
<dbReference type="SUPFAM" id="SSF55785">
    <property type="entry name" value="PYP-like sensor domain (PAS domain)"/>
    <property type="match status" value="1"/>
</dbReference>
<evidence type="ECO:0000256" key="8">
    <source>
        <dbReference type="ARBA" id="ARBA00022777"/>
    </source>
</evidence>
<evidence type="ECO:0000256" key="3">
    <source>
        <dbReference type="ARBA" id="ARBA00012438"/>
    </source>
</evidence>
<dbReference type="NCBIfam" id="TIGR00229">
    <property type="entry name" value="sensory_box"/>
    <property type="match status" value="1"/>
</dbReference>
<comment type="catalytic activity">
    <reaction evidence="1">
        <text>ATP + protein L-histidine = ADP + protein N-phospho-L-histidine.</text>
        <dbReference type="EC" id="2.7.13.3"/>
    </reaction>
</comment>
<evidence type="ECO:0000256" key="2">
    <source>
        <dbReference type="ARBA" id="ARBA00004141"/>
    </source>
</evidence>
<dbReference type="GO" id="GO:0016020">
    <property type="term" value="C:membrane"/>
    <property type="evidence" value="ECO:0007669"/>
    <property type="project" value="UniProtKB-SubCell"/>
</dbReference>
<dbReference type="InterPro" id="IPR003661">
    <property type="entry name" value="HisK_dim/P_dom"/>
</dbReference>
<dbReference type="SUPFAM" id="SSF47384">
    <property type="entry name" value="Homodimeric domain of signal transducing histidine kinase"/>
    <property type="match status" value="1"/>
</dbReference>
<dbReference type="Gene3D" id="3.30.450.40">
    <property type="match status" value="1"/>
</dbReference>
<dbReference type="PANTHER" id="PTHR42878:SF7">
    <property type="entry name" value="SENSOR HISTIDINE KINASE GLRK"/>
    <property type="match status" value="1"/>
</dbReference>
<dbReference type="InterPro" id="IPR029016">
    <property type="entry name" value="GAF-like_dom_sf"/>
</dbReference>
<dbReference type="CDD" id="cd00082">
    <property type="entry name" value="HisKA"/>
    <property type="match status" value="1"/>
</dbReference>
<dbReference type="GO" id="GO:0000155">
    <property type="term" value="F:phosphorelay sensor kinase activity"/>
    <property type="evidence" value="ECO:0007669"/>
    <property type="project" value="InterPro"/>
</dbReference>
<dbReference type="GO" id="GO:0007234">
    <property type="term" value="P:osmosensory signaling via phosphorelay pathway"/>
    <property type="evidence" value="ECO:0007669"/>
    <property type="project" value="TreeGrafter"/>
</dbReference>
<dbReference type="Pfam" id="PF00989">
    <property type="entry name" value="PAS"/>
    <property type="match status" value="1"/>
</dbReference>
<gene>
    <name evidence="16" type="ORF">UFOPK1493_02005</name>
</gene>
<keyword evidence="5" id="KW-0808">Transferase</keyword>
<protein>
    <recommendedName>
        <fullName evidence="3">histidine kinase</fullName>
        <ecNumber evidence="3">2.7.13.3</ecNumber>
    </recommendedName>
</protein>
<dbReference type="Pfam" id="PF00512">
    <property type="entry name" value="HisKA"/>
    <property type="match status" value="1"/>
</dbReference>
<reference evidence="16" key="1">
    <citation type="submission" date="2020-05" db="EMBL/GenBank/DDBJ databases">
        <authorList>
            <person name="Chiriac C."/>
            <person name="Salcher M."/>
            <person name="Ghai R."/>
            <person name="Kavagutti S V."/>
        </authorList>
    </citation>
    <scope>NUCLEOTIDE SEQUENCE</scope>
</reference>
<keyword evidence="12" id="KW-0472">Membrane</keyword>
<dbReference type="PANTHER" id="PTHR42878">
    <property type="entry name" value="TWO-COMPONENT HISTIDINE KINASE"/>
    <property type="match status" value="1"/>
</dbReference>
<dbReference type="Pfam" id="PF02518">
    <property type="entry name" value="HATPase_c"/>
    <property type="match status" value="1"/>
</dbReference>
<dbReference type="SMART" id="SM00065">
    <property type="entry name" value="GAF"/>
    <property type="match status" value="1"/>
</dbReference>
<evidence type="ECO:0000256" key="10">
    <source>
        <dbReference type="ARBA" id="ARBA00022989"/>
    </source>
</evidence>
<feature type="domain" description="Histidine kinase" evidence="13">
    <location>
        <begin position="327"/>
        <end position="540"/>
    </location>
</feature>
<dbReference type="InterPro" id="IPR005467">
    <property type="entry name" value="His_kinase_dom"/>
</dbReference>
<dbReference type="CDD" id="cd00075">
    <property type="entry name" value="HATPase"/>
    <property type="match status" value="1"/>
</dbReference>
<dbReference type="GO" id="GO:0030295">
    <property type="term" value="F:protein kinase activator activity"/>
    <property type="evidence" value="ECO:0007669"/>
    <property type="project" value="TreeGrafter"/>
</dbReference>
<comment type="subcellular location">
    <subcellularLocation>
        <location evidence="2">Membrane</location>
        <topology evidence="2">Multi-pass membrane protein</topology>
    </subcellularLocation>
</comment>
<evidence type="ECO:0000256" key="5">
    <source>
        <dbReference type="ARBA" id="ARBA00022679"/>
    </source>
</evidence>